<dbReference type="OrthoDB" id="676304at2"/>
<reference evidence="1" key="4">
    <citation type="submission" date="2024-05" db="EMBL/GenBank/DDBJ databases">
        <authorList>
            <person name="Sun Q."/>
            <person name="Zhou Y."/>
        </authorList>
    </citation>
    <scope>NUCLEOTIDE SEQUENCE</scope>
    <source>
        <strain evidence="1">CGMCC 1.15644</strain>
    </source>
</reference>
<dbReference type="Proteomes" id="UP000295684">
    <property type="component" value="Unassembled WGS sequence"/>
</dbReference>
<dbReference type="RefSeq" id="WP_132530832.1">
    <property type="nucleotide sequence ID" value="NZ_BMJO01000004.1"/>
</dbReference>
<dbReference type="EMBL" id="SLWO01000003">
    <property type="protein sequence ID" value="TCO26735.1"/>
    <property type="molecule type" value="Genomic_DNA"/>
</dbReference>
<proteinExistence type="predicted"/>
<evidence type="ECO:0000313" key="1">
    <source>
        <dbReference type="EMBL" id="GGE56060.1"/>
    </source>
</evidence>
<dbReference type="Proteomes" id="UP000622648">
    <property type="component" value="Unassembled WGS sequence"/>
</dbReference>
<comment type="caution">
    <text evidence="2">The sequence shown here is derived from an EMBL/GenBank/DDBJ whole genome shotgun (WGS) entry which is preliminary data.</text>
</comment>
<name>A0A4R2HFA4_9SPHI</name>
<organism evidence="2 3">
    <name type="scientific">Pedobacter psychrotolerans</name>
    <dbReference type="NCBI Taxonomy" id="1843235"/>
    <lineage>
        <taxon>Bacteria</taxon>
        <taxon>Pseudomonadati</taxon>
        <taxon>Bacteroidota</taxon>
        <taxon>Sphingobacteriia</taxon>
        <taxon>Sphingobacteriales</taxon>
        <taxon>Sphingobacteriaceae</taxon>
        <taxon>Pedobacter</taxon>
    </lineage>
</organism>
<evidence type="ECO:0000313" key="3">
    <source>
        <dbReference type="Proteomes" id="UP000295684"/>
    </source>
</evidence>
<reference evidence="2 3" key="3">
    <citation type="submission" date="2019-03" db="EMBL/GenBank/DDBJ databases">
        <title>Genomic Encyclopedia of Type Strains, Phase IV (KMG-IV): sequencing the most valuable type-strain genomes for metagenomic binning, comparative biology and taxonomic classification.</title>
        <authorList>
            <person name="Goeker M."/>
        </authorList>
    </citation>
    <scope>NUCLEOTIDE SEQUENCE [LARGE SCALE GENOMIC DNA]</scope>
    <source>
        <strain evidence="2 3">DSM 103236</strain>
    </source>
</reference>
<evidence type="ECO:0000313" key="2">
    <source>
        <dbReference type="EMBL" id="TCO26735.1"/>
    </source>
</evidence>
<gene>
    <name evidence="2" type="ORF">EV200_10365</name>
    <name evidence="1" type="ORF">GCM10011413_23090</name>
</gene>
<dbReference type="AlphaFoldDB" id="A0A4R2HFA4"/>
<sequence>MKKLSVFCVALILSSILFVAFTFVKLGGIVGRVGPADAATGVSLIAGQDTMSVPVNQGSFSFTKLKEGVYTLVIKANAPYKDAVIENVAVKDSTTTDLGEVRLKQ</sequence>
<reference evidence="4" key="2">
    <citation type="journal article" date="2019" name="Int. J. Syst. Evol. Microbiol.">
        <title>The Global Catalogue of Microorganisms (GCM) 10K type strain sequencing project: providing services to taxonomists for standard genome sequencing and annotation.</title>
        <authorList>
            <consortium name="The Broad Institute Genomics Platform"/>
            <consortium name="The Broad Institute Genome Sequencing Center for Infectious Disease"/>
            <person name="Wu L."/>
            <person name="Ma J."/>
        </authorList>
    </citation>
    <scope>NUCLEOTIDE SEQUENCE [LARGE SCALE GENOMIC DNA]</scope>
    <source>
        <strain evidence="4">CGMCC 1.15644</strain>
    </source>
</reference>
<reference evidence="1" key="1">
    <citation type="journal article" date="2014" name="Int. J. Syst. Evol. Microbiol.">
        <title>Complete genome of a new Firmicutes species belonging to the dominant human colonic microbiota ('Ruminococcus bicirculans') reveals two chromosomes and a selective capacity to utilize plant glucans.</title>
        <authorList>
            <consortium name="NISC Comparative Sequencing Program"/>
            <person name="Wegmann U."/>
            <person name="Louis P."/>
            <person name="Goesmann A."/>
            <person name="Henrissat B."/>
            <person name="Duncan S.H."/>
            <person name="Flint H.J."/>
        </authorList>
    </citation>
    <scope>NUCLEOTIDE SEQUENCE</scope>
    <source>
        <strain evidence="1">CGMCC 1.15644</strain>
    </source>
</reference>
<keyword evidence="4" id="KW-1185">Reference proteome</keyword>
<evidence type="ECO:0008006" key="5">
    <source>
        <dbReference type="Google" id="ProtNLM"/>
    </source>
</evidence>
<accession>A0A4R2HFA4</accession>
<evidence type="ECO:0000313" key="4">
    <source>
        <dbReference type="Proteomes" id="UP000622648"/>
    </source>
</evidence>
<dbReference type="EMBL" id="BMJO01000004">
    <property type="protein sequence ID" value="GGE56060.1"/>
    <property type="molecule type" value="Genomic_DNA"/>
</dbReference>
<protein>
    <recommendedName>
        <fullName evidence="5">Carboxypeptidase family protein</fullName>
    </recommendedName>
</protein>